<reference evidence="2 3" key="1">
    <citation type="submission" date="2016-07" db="EMBL/GenBank/DDBJ databases">
        <title>Pervasive Adenine N6-methylation of Active Genes in Fungi.</title>
        <authorList>
            <consortium name="DOE Joint Genome Institute"/>
            <person name="Mondo S.J."/>
            <person name="Dannebaum R.O."/>
            <person name="Kuo R.C."/>
            <person name="Labutti K."/>
            <person name="Haridas S."/>
            <person name="Kuo A."/>
            <person name="Salamov A."/>
            <person name="Ahrendt S.R."/>
            <person name="Lipzen A."/>
            <person name="Sullivan W."/>
            <person name="Andreopoulos W.B."/>
            <person name="Clum A."/>
            <person name="Lindquist E."/>
            <person name="Daum C."/>
            <person name="Ramamoorthy G.K."/>
            <person name="Gryganskyi A."/>
            <person name="Culley D."/>
            <person name="Magnuson J.K."/>
            <person name="James T.Y."/>
            <person name="O'Malley M.A."/>
            <person name="Stajich J.E."/>
            <person name="Spatafora J.W."/>
            <person name="Visel A."/>
            <person name="Grigoriev I.V."/>
        </authorList>
    </citation>
    <scope>NUCLEOTIDE SEQUENCE [LARGE SCALE GENOMIC DNA]</scope>
    <source>
        <strain evidence="2 3">NRRL 1336</strain>
    </source>
</reference>
<protein>
    <recommendedName>
        <fullName evidence="4">Invertebrate defensins family profile domain-containing protein</fullName>
    </recommendedName>
</protein>
<gene>
    <name evidence="2" type="ORF">BCR42DRAFT_410722</name>
</gene>
<keyword evidence="3" id="KW-1185">Reference proteome</keyword>
<dbReference type="EMBL" id="MCGE01000007">
    <property type="protein sequence ID" value="ORZ19885.1"/>
    <property type="molecule type" value="Genomic_DNA"/>
</dbReference>
<comment type="caution">
    <text evidence="2">The sequence shown here is derived from an EMBL/GenBank/DDBJ whole genome shotgun (WGS) entry which is preliminary data.</text>
</comment>
<sequence>MKYNSILVLLSLSLISITNTEAIELPSTNPCTVTHELSQQQPGFYDDAVSGHSTMACHEACNGSGNDYDGNGMCVLDRCYCTDVGVGTCEDNNHEGCDAICQNLSLDWIGVCSDGDCHCLY</sequence>
<dbReference type="Proteomes" id="UP000193560">
    <property type="component" value="Unassembled WGS sequence"/>
</dbReference>
<name>A0A1X2IPE6_9FUNG</name>
<evidence type="ECO:0000313" key="2">
    <source>
        <dbReference type="EMBL" id="ORZ19885.1"/>
    </source>
</evidence>
<keyword evidence="1" id="KW-0732">Signal</keyword>
<evidence type="ECO:0000313" key="3">
    <source>
        <dbReference type="Proteomes" id="UP000193560"/>
    </source>
</evidence>
<dbReference type="AlphaFoldDB" id="A0A1X2IPE6"/>
<evidence type="ECO:0000256" key="1">
    <source>
        <dbReference type="SAM" id="SignalP"/>
    </source>
</evidence>
<organism evidence="2 3">
    <name type="scientific">Absidia repens</name>
    <dbReference type="NCBI Taxonomy" id="90262"/>
    <lineage>
        <taxon>Eukaryota</taxon>
        <taxon>Fungi</taxon>
        <taxon>Fungi incertae sedis</taxon>
        <taxon>Mucoromycota</taxon>
        <taxon>Mucoromycotina</taxon>
        <taxon>Mucoromycetes</taxon>
        <taxon>Mucorales</taxon>
        <taxon>Cunninghamellaceae</taxon>
        <taxon>Absidia</taxon>
    </lineage>
</organism>
<evidence type="ECO:0008006" key="4">
    <source>
        <dbReference type="Google" id="ProtNLM"/>
    </source>
</evidence>
<accession>A0A1X2IPE6</accession>
<dbReference type="OrthoDB" id="2274040at2759"/>
<feature type="chain" id="PRO_5012981958" description="Invertebrate defensins family profile domain-containing protein" evidence="1">
    <location>
        <begin position="23"/>
        <end position="121"/>
    </location>
</feature>
<proteinExistence type="predicted"/>
<feature type="signal peptide" evidence="1">
    <location>
        <begin position="1"/>
        <end position="22"/>
    </location>
</feature>